<dbReference type="RefSeq" id="WP_322098137.1">
    <property type="nucleotide sequence ID" value="NZ_WLYK01000008.1"/>
</dbReference>
<feature type="region of interest" description="Disordered" evidence="1">
    <location>
        <begin position="292"/>
        <end position="323"/>
    </location>
</feature>
<dbReference type="GO" id="GO:0044877">
    <property type="term" value="F:protein-containing complex binding"/>
    <property type="evidence" value="ECO:0007669"/>
    <property type="project" value="TreeGrafter"/>
</dbReference>
<evidence type="ECO:0000313" key="3">
    <source>
        <dbReference type="EMBL" id="MTD16035.1"/>
    </source>
</evidence>
<proteinExistence type="predicted"/>
<accession>A0A7K1FPF5</accession>
<organism evidence="3 4">
    <name type="scientific">Nakamurella alba</name>
    <dbReference type="NCBI Taxonomy" id="2665158"/>
    <lineage>
        <taxon>Bacteria</taxon>
        <taxon>Bacillati</taxon>
        <taxon>Actinomycetota</taxon>
        <taxon>Actinomycetes</taxon>
        <taxon>Nakamurellales</taxon>
        <taxon>Nakamurellaceae</taxon>
        <taxon>Nakamurella</taxon>
    </lineage>
</organism>
<feature type="compositionally biased region" description="Low complexity" evidence="1">
    <location>
        <begin position="313"/>
        <end position="323"/>
    </location>
</feature>
<gene>
    <name evidence="3" type="ORF">GIS00_19035</name>
</gene>
<dbReference type="AlphaFoldDB" id="A0A7K1FPF5"/>
<evidence type="ECO:0000259" key="2">
    <source>
        <dbReference type="Pfam" id="PF13460"/>
    </source>
</evidence>
<dbReference type="EMBL" id="WLYK01000008">
    <property type="protein sequence ID" value="MTD16035.1"/>
    <property type="molecule type" value="Genomic_DNA"/>
</dbReference>
<comment type="caution">
    <text evidence="3">The sequence shown here is derived from an EMBL/GenBank/DDBJ whole genome shotgun (WGS) entry which is preliminary data.</text>
</comment>
<dbReference type="Pfam" id="PF13460">
    <property type="entry name" value="NAD_binding_10"/>
    <property type="match status" value="1"/>
</dbReference>
<evidence type="ECO:0000256" key="1">
    <source>
        <dbReference type="SAM" id="MobiDB-lite"/>
    </source>
</evidence>
<protein>
    <submittedName>
        <fullName evidence="3">NAD(P)H-binding protein</fullName>
    </submittedName>
</protein>
<dbReference type="Proteomes" id="UP000460221">
    <property type="component" value="Unassembled WGS sequence"/>
</dbReference>
<dbReference type="PANTHER" id="PTHR12126:SF11">
    <property type="entry name" value="NADH DEHYDROGENASE [UBIQUINONE] 1 ALPHA SUBCOMPLEX SUBUNIT 9, MITOCHONDRIAL"/>
    <property type="match status" value="1"/>
</dbReference>
<reference evidence="3 4" key="1">
    <citation type="submission" date="2019-11" db="EMBL/GenBank/DDBJ databases">
        <authorList>
            <person name="Jiang L.-Q."/>
        </authorList>
    </citation>
    <scope>NUCLEOTIDE SEQUENCE [LARGE SCALE GENOMIC DNA]</scope>
    <source>
        <strain evidence="3 4">YIM 132087</strain>
    </source>
</reference>
<dbReference type="InterPro" id="IPR016040">
    <property type="entry name" value="NAD(P)-bd_dom"/>
</dbReference>
<dbReference type="InterPro" id="IPR051207">
    <property type="entry name" value="ComplexI_NDUFA9_subunit"/>
</dbReference>
<feature type="domain" description="NAD(P)-binding" evidence="2">
    <location>
        <begin position="7"/>
        <end position="141"/>
    </location>
</feature>
<name>A0A7K1FPF5_9ACTN</name>
<dbReference type="PANTHER" id="PTHR12126">
    <property type="entry name" value="NADH-UBIQUINONE OXIDOREDUCTASE 39 KDA SUBUNIT-RELATED"/>
    <property type="match status" value="1"/>
</dbReference>
<dbReference type="SUPFAM" id="SSF51735">
    <property type="entry name" value="NAD(P)-binding Rossmann-fold domains"/>
    <property type="match status" value="1"/>
</dbReference>
<sequence length="323" mass="35050">MNILVTGASGFVGSHLARELVDRGHQVRAMTRHPEDYTGAGDPVAGDVFDEDSLDAPLQDVEVAYYLVHSLDSDDFEELDAKAATAFATAAAAQGVSRIVYLGGLGGDEAELSPHLRSRRQVERLLADHGVPVTVLRAAVVVGHGSISWEITRQLVAHLPAMIAPRWVETRTQPIALVDVIRYLAGVLEVPATTGRTFDIGGPDVLRYIDMLKRAAAIMNQRSLPTLSVPLLTPRLSSGWLSLVTDVDLATARNLVDSMTTEVVVHNTEILDLIPGEPLGYDEAVRVALADREKAQQDEKAQQEKAEQEKAQQQKAEQQNGDD</sequence>
<evidence type="ECO:0000313" key="4">
    <source>
        <dbReference type="Proteomes" id="UP000460221"/>
    </source>
</evidence>
<dbReference type="Gene3D" id="3.40.50.720">
    <property type="entry name" value="NAD(P)-binding Rossmann-like Domain"/>
    <property type="match status" value="1"/>
</dbReference>
<dbReference type="InterPro" id="IPR036291">
    <property type="entry name" value="NAD(P)-bd_dom_sf"/>
</dbReference>
<keyword evidence="4" id="KW-1185">Reference proteome</keyword>
<feature type="compositionally biased region" description="Basic and acidic residues" evidence="1">
    <location>
        <begin position="292"/>
        <end position="312"/>
    </location>
</feature>